<sequence length="209" mass="23852">MIQRLWRIKDTRPLNLGVFCCLICLSSGLILTPLRNGTITTKNYETSDIRRNIILATKDRETEFHSKPQTKKFRIRRNVMQMARMLKCMSGCNPLSYRGYGCYCGYMGSGQPVDDIDRCCLQHDWCYAFISCPQTLIYFVPYTWQCMNPGAAHCGVASMPGVSQKCATQLCECDREFARCVSNYPCPRKKPGCKASNYIMLQTISNNDI</sequence>
<accession>A0A8T0FHU0</accession>
<comment type="cofactor">
    <cofactor evidence="8">
        <name>Ca(2+)</name>
        <dbReference type="ChEBI" id="CHEBI:29108"/>
    </cofactor>
    <text evidence="8">Binds 1 Ca(2+) ion per subunit.</text>
</comment>
<dbReference type="PANTHER" id="PTHR11716">
    <property type="entry name" value="PHOSPHOLIPASE A2 FAMILY MEMBER"/>
    <property type="match status" value="1"/>
</dbReference>
<dbReference type="InterPro" id="IPR033112">
    <property type="entry name" value="PLA2_Asp_AS"/>
</dbReference>
<keyword evidence="8" id="KW-0479">Metal-binding</keyword>
<feature type="binding site" evidence="8">
    <location>
        <position position="103"/>
    </location>
    <ligand>
        <name>Ca(2+)</name>
        <dbReference type="ChEBI" id="CHEBI:29108"/>
    </ligand>
</feature>
<evidence type="ECO:0000313" key="14">
    <source>
        <dbReference type="Proteomes" id="UP000807504"/>
    </source>
</evidence>
<dbReference type="EMBL" id="JABXBU010000011">
    <property type="protein sequence ID" value="KAF8789992.1"/>
    <property type="molecule type" value="Genomic_DNA"/>
</dbReference>
<evidence type="ECO:0000256" key="10">
    <source>
        <dbReference type="RuleBase" id="RU361236"/>
    </source>
</evidence>
<dbReference type="PANTHER" id="PTHR11716:SF107">
    <property type="entry name" value="PHOSPHOLIPASE A2"/>
    <property type="match status" value="1"/>
</dbReference>
<dbReference type="EC" id="3.1.1.4" evidence="10"/>
<keyword evidence="10" id="KW-0378">Hydrolase</keyword>
<feature type="binding site" evidence="8">
    <location>
        <position position="105"/>
    </location>
    <ligand>
        <name>Ca(2+)</name>
        <dbReference type="ChEBI" id="CHEBI:29108"/>
    </ligand>
</feature>
<dbReference type="PROSITE" id="PS00119">
    <property type="entry name" value="PA2_ASP"/>
    <property type="match status" value="1"/>
</dbReference>
<dbReference type="InterPro" id="IPR036444">
    <property type="entry name" value="PLipase_A2_dom_sf"/>
</dbReference>
<dbReference type="CDD" id="cd00125">
    <property type="entry name" value="PLA2c"/>
    <property type="match status" value="1"/>
</dbReference>
<keyword evidence="11" id="KW-1133">Transmembrane helix</keyword>
<dbReference type="PRINTS" id="PR00389">
    <property type="entry name" value="PHPHLIPASEA2"/>
</dbReference>
<dbReference type="GO" id="GO:0050482">
    <property type="term" value="P:arachidonate secretion"/>
    <property type="evidence" value="ECO:0007669"/>
    <property type="project" value="InterPro"/>
</dbReference>
<comment type="catalytic activity">
    <reaction evidence="1 10">
        <text>a 1,2-diacyl-sn-glycero-3-phosphocholine + H2O = a 1-acyl-sn-glycero-3-phosphocholine + a fatty acid + H(+)</text>
        <dbReference type="Rhea" id="RHEA:15801"/>
        <dbReference type="ChEBI" id="CHEBI:15377"/>
        <dbReference type="ChEBI" id="CHEBI:15378"/>
        <dbReference type="ChEBI" id="CHEBI:28868"/>
        <dbReference type="ChEBI" id="CHEBI:57643"/>
        <dbReference type="ChEBI" id="CHEBI:58168"/>
        <dbReference type="EC" id="3.1.1.4"/>
    </reaction>
</comment>
<comment type="caution">
    <text evidence="13">The sequence shown here is derived from an EMBL/GenBank/DDBJ whole genome shotgun (WGS) entry which is preliminary data.</text>
</comment>
<evidence type="ECO:0000313" key="13">
    <source>
        <dbReference type="EMBL" id="KAF8789992.1"/>
    </source>
</evidence>
<dbReference type="PROSITE" id="PS00118">
    <property type="entry name" value="PA2_HIS"/>
    <property type="match status" value="1"/>
</dbReference>
<keyword evidence="14" id="KW-1185">Reference proteome</keyword>
<dbReference type="InterPro" id="IPR016090">
    <property type="entry name" value="PLA2-like_dom"/>
</dbReference>
<reference evidence="13" key="2">
    <citation type="submission" date="2020-06" db="EMBL/GenBank/DDBJ databases">
        <authorList>
            <person name="Sheffer M."/>
        </authorList>
    </citation>
    <scope>NUCLEOTIDE SEQUENCE</scope>
</reference>
<evidence type="ECO:0000259" key="12">
    <source>
        <dbReference type="SMART" id="SM00085"/>
    </source>
</evidence>
<dbReference type="GO" id="GO:0016042">
    <property type="term" value="P:lipid catabolic process"/>
    <property type="evidence" value="ECO:0007669"/>
    <property type="project" value="InterPro"/>
</dbReference>
<keyword evidence="11" id="KW-0812">Transmembrane</keyword>
<dbReference type="GO" id="GO:0005576">
    <property type="term" value="C:extracellular region"/>
    <property type="evidence" value="ECO:0007669"/>
    <property type="project" value="UniProtKB-SubCell"/>
</dbReference>
<dbReference type="OMA" id="MARMLKC"/>
<dbReference type="AlphaFoldDB" id="A0A8T0FHU0"/>
<keyword evidence="11" id="KW-0472">Membrane</keyword>
<dbReference type="GO" id="GO:0005509">
    <property type="term" value="F:calcium ion binding"/>
    <property type="evidence" value="ECO:0007669"/>
    <property type="project" value="InterPro"/>
</dbReference>
<gene>
    <name evidence="13" type="ORF">HNY73_005082</name>
</gene>
<keyword evidence="5" id="KW-0865">Zymogen</keyword>
<evidence type="ECO:0000256" key="5">
    <source>
        <dbReference type="ARBA" id="ARBA00023145"/>
    </source>
</evidence>
<feature type="disulfide bond" evidence="9">
    <location>
        <begin position="126"/>
        <end position="173"/>
    </location>
</feature>
<evidence type="ECO:0000256" key="9">
    <source>
        <dbReference type="PIRSR" id="PIRSR601211-3"/>
    </source>
</evidence>
<comment type="similarity">
    <text evidence="3">Belongs to the phospholipase A2 family. Group III subfamily.</text>
</comment>
<comment type="subcellular location">
    <subcellularLocation>
        <location evidence="2 10">Secreted</location>
    </subcellularLocation>
</comment>
<dbReference type="SUPFAM" id="SSF48619">
    <property type="entry name" value="Phospholipase A2, PLA2"/>
    <property type="match status" value="1"/>
</dbReference>
<feature type="active site" evidence="7">
    <location>
        <position position="123"/>
    </location>
</feature>
<dbReference type="OrthoDB" id="5841574at2759"/>
<dbReference type="InterPro" id="IPR001211">
    <property type="entry name" value="PLA2"/>
</dbReference>
<keyword evidence="8 10" id="KW-0106">Calcium</keyword>
<evidence type="ECO:0000256" key="7">
    <source>
        <dbReference type="PIRSR" id="PIRSR601211-1"/>
    </source>
</evidence>
<evidence type="ECO:0000256" key="1">
    <source>
        <dbReference type="ARBA" id="ARBA00001604"/>
    </source>
</evidence>
<feature type="binding site" evidence="8">
    <location>
        <position position="124"/>
    </location>
    <ligand>
        <name>Ca(2+)</name>
        <dbReference type="ChEBI" id="CHEBI:29108"/>
    </ligand>
</feature>
<dbReference type="GO" id="GO:0004623">
    <property type="term" value="F:phospholipase A2 activity"/>
    <property type="evidence" value="ECO:0007669"/>
    <property type="project" value="UniProtKB-EC"/>
</dbReference>
<feature type="disulfide bond" evidence="9">
    <location>
        <begin position="119"/>
        <end position="180"/>
    </location>
</feature>
<dbReference type="Pfam" id="PF00068">
    <property type="entry name" value="Phospholip_A2_1"/>
    <property type="match status" value="1"/>
</dbReference>
<dbReference type="InterPro" id="IPR033113">
    <property type="entry name" value="PLA2_histidine"/>
</dbReference>
<evidence type="ECO:0000256" key="4">
    <source>
        <dbReference type="ARBA" id="ARBA00022525"/>
    </source>
</evidence>
<feature type="disulfide bond" evidence="9">
    <location>
        <begin position="104"/>
        <end position="120"/>
    </location>
</feature>
<feature type="active site" evidence="7">
    <location>
        <position position="174"/>
    </location>
</feature>
<proteinExistence type="inferred from homology"/>
<keyword evidence="4 10" id="KW-0964">Secreted</keyword>
<keyword evidence="6 9" id="KW-1015">Disulfide bond</keyword>
<dbReference type="Gene3D" id="1.20.90.10">
    <property type="entry name" value="Phospholipase A2 domain"/>
    <property type="match status" value="1"/>
</dbReference>
<organism evidence="13 14">
    <name type="scientific">Argiope bruennichi</name>
    <name type="common">Wasp spider</name>
    <name type="synonym">Aranea bruennichi</name>
    <dbReference type="NCBI Taxonomy" id="94029"/>
    <lineage>
        <taxon>Eukaryota</taxon>
        <taxon>Metazoa</taxon>
        <taxon>Ecdysozoa</taxon>
        <taxon>Arthropoda</taxon>
        <taxon>Chelicerata</taxon>
        <taxon>Arachnida</taxon>
        <taxon>Araneae</taxon>
        <taxon>Araneomorphae</taxon>
        <taxon>Entelegynae</taxon>
        <taxon>Araneoidea</taxon>
        <taxon>Araneidae</taxon>
        <taxon>Argiope</taxon>
    </lineage>
</organism>
<feature type="domain" description="Phospholipase A2-like central" evidence="12">
    <location>
        <begin position="78"/>
        <end position="194"/>
    </location>
</feature>
<protein>
    <recommendedName>
        <fullName evidence="10">Phospholipase A2</fullName>
        <ecNumber evidence="10">3.1.1.4</ecNumber>
    </recommendedName>
</protein>
<feature type="disulfide bond" evidence="9">
    <location>
        <begin position="154"/>
        <end position="171"/>
    </location>
</feature>
<evidence type="ECO:0000256" key="8">
    <source>
        <dbReference type="PIRSR" id="PIRSR601211-2"/>
    </source>
</evidence>
<dbReference type="Proteomes" id="UP000807504">
    <property type="component" value="Unassembled WGS sequence"/>
</dbReference>
<evidence type="ECO:0000256" key="2">
    <source>
        <dbReference type="ARBA" id="ARBA00004613"/>
    </source>
</evidence>
<evidence type="ECO:0000256" key="6">
    <source>
        <dbReference type="ARBA" id="ARBA00023157"/>
    </source>
</evidence>
<feature type="transmembrane region" description="Helical" evidence="11">
    <location>
        <begin position="12"/>
        <end position="34"/>
    </location>
</feature>
<evidence type="ECO:0000256" key="3">
    <source>
        <dbReference type="ARBA" id="ARBA00009659"/>
    </source>
</evidence>
<dbReference type="SMART" id="SM00085">
    <property type="entry name" value="PA2c"/>
    <property type="match status" value="1"/>
</dbReference>
<keyword evidence="10" id="KW-0443">Lipid metabolism</keyword>
<name>A0A8T0FHU0_ARGBR</name>
<dbReference type="GO" id="GO:0006644">
    <property type="term" value="P:phospholipid metabolic process"/>
    <property type="evidence" value="ECO:0007669"/>
    <property type="project" value="InterPro"/>
</dbReference>
<evidence type="ECO:0000256" key="11">
    <source>
        <dbReference type="SAM" id="Phobius"/>
    </source>
</evidence>
<reference evidence="13" key="1">
    <citation type="journal article" date="2020" name="bioRxiv">
        <title>Chromosome-level reference genome of the European wasp spider Argiope bruennichi: a resource for studies on range expansion and evolutionary adaptation.</title>
        <authorList>
            <person name="Sheffer M.M."/>
            <person name="Hoppe A."/>
            <person name="Krehenwinkel H."/>
            <person name="Uhl G."/>
            <person name="Kuss A.W."/>
            <person name="Jensen L."/>
            <person name="Jensen C."/>
            <person name="Gillespie R.G."/>
            <person name="Hoff K.J."/>
            <person name="Prost S."/>
        </authorList>
    </citation>
    <scope>NUCLEOTIDE SEQUENCE</scope>
</reference>